<comment type="caution">
    <text evidence="5">The sequence shown here is derived from an EMBL/GenBank/DDBJ whole genome shotgun (WGS) entry which is preliminary data.</text>
</comment>
<evidence type="ECO:0000259" key="4">
    <source>
        <dbReference type="Pfam" id="PF05191"/>
    </source>
</evidence>
<dbReference type="InterPro" id="IPR033690">
    <property type="entry name" value="Adenylat_kinase_CS"/>
</dbReference>
<evidence type="ECO:0000313" key="5">
    <source>
        <dbReference type="EMBL" id="KKK56575.1"/>
    </source>
</evidence>
<accession>A0A0F8X6J2</accession>
<sequence>MRIILLGPPGAGKGTQSRTITKKLGIPHISTGEILRQASSQKTPLGLKAKDYMDQGHLVPDDLMIDLIKERIKREDCKKGFLLDGFPRTIPQAEALEKISHIDKVIKLKIDNEVAIERLSGRRTCKDCGAMYHVIYISPKREGICDGCGGELIIREDDRKEAILERLEVYKEETRPLIKYYKKKGLLVIIDGGRVKQEVTEDLLASIW</sequence>
<dbReference type="InterPro" id="IPR000850">
    <property type="entry name" value="Adenylat/UMP-CMP_kin"/>
</dbReference>
<keyword evidence="2" id="KW-0547">Nucleotide-binding</keyword>
<dbReference type="NCBIfam" id="NF001381">
    <property type="entry name" value="PRK00279.1-3"/>
    <property type="match status" value="1"/>
</dbReference>
<keyword evidence="1" id="KW-0808">Transferase</keyword>
<dbReference type="HAMAP" id="MF_00235">
    <property type="entry name" value="Adenylate_kinase_Adk"/>
    <property type="match status" value="1"/>
</dbReference>
<dbReference type="EMBL" id="LAZR01064923">
    <property type="protein sequence ID" value="KKK56575.1"/>
    <property type="molecule type" value="Genomic_DNA"/>
</dbReference>
<dbReference type="Gene3D" id="3.40.50.300">
    <property type="entry name" value="P-loop containing nucleotide triphosphate hydrolases"/>
    <property type="match status" value="1"/>
</dbReference>
<dbReference type="AlphaFoldDB" id="A0A0F8X6J2"/>
<proteinExistence type="inferred from homology"/>
<dbReference type="GO" id="GO:0004017">
    <property type="term" value="F:AMP kinase activity"/>
    <property type="evidence" value="ECO:0007669"/>
    <property type="project" value="InterPro"/>
</dbReference>
<dbReference type="InterPro" id="IPR007862">
    <property type="entry name" value="Adenylate_kinase_lid-dom"/>
</dbReference>
<dbReference type="PROSITE" id="PS00113">
    <property type="entry name" value="ADENYLATE_KINASE"/>
    <property type="match status" value="1"/>
</dbReference>
<evidence type="ECO:0000256" key="3">
    <source>
        <dbReference type="ARBA" id="ARBA00022777"/>
    </source>
</evidence>
<reference evidence="5" key="1">
    <citation type="journal article" date="2015" name="Nature">
        <title>Complex archaea that bridge the gap between prokaryotes and eukaryotes.</title>
        <authorList>
            <person name="Spang A."/>
            <person name="Saw J.H."/>
            <person name="Jorgensen S.L."/>
            <person name="Zaremba-Niedzwiedzka K."/>
            <person name="Martijn J."/>
            <person name="Lind A.E."/>
            <person name="van Eijk R."/>
            <person name="Schleper C."/>
            <person name="Guy L."/>
            <person name="Ettema T.J."/>
        </authorList>
    </citation>
    <scope>NUCLEOTIDE SEQUENCE</scope>
</reference>
<dbReference type="GO" id="GO:0005524">
    <property type="term" value="F:ATP binding"/>
    <property type="evidence" value="ECO:0007669"/>
    <property type="project" value="InterPro"/>
</dbReference>
<dbReference type="SUPFAM" id="SSF52540">
    <property type="entry name" value="P-loop containing nucleoside triphosphate hydrolases"/>
    <property type="match status" value="1"/>
</dbReference>
<organism evidence="5">
    <name type="scientific">marine sediment metagenome</name>
    <dbReference type="NCBI Taxonomy" id="412755"/>
    <lineage>
        <taxon>unclassified sequences</taxon>
        <taxon>metagenomes</taxon>
        <taxon>ecological metagenomes</taxon>
    </lineage>
</organism>
<dbReference type="Pfam" id="PF00406">
    <property type="entry name" value="ADK"/>
    <property type="match status" value="1"/>
</dbReference>
<dbReference type="CDD" id="cd01428">
    <property type="entry name" value="ADK"/>
    <property type="match status" value="1"/>
</dbReference>
<dbReference type="NCBIfam" id="NF001380">
    <property type="entry name" value="PRK00279.1-2"/>
    <property type="match status" value="1"/>
</dbReference>
<dbReference type="PANTHER" id="PTHR23359">
    <property type="entry name" value="NUCLEOTIDE KINASE"/>
    <property type="match status" value="1"/>
</dbReference>
<dbReference type="FunFam" id="3.40.50.300:FF:000106">
    <property type="entry name" value="Adenylate kinase mitochondrial"/>
    <property type="match status" value="1"/>
</dbReference>
<dbReference type="Pfam" id="PF05191">
    <property type="entry name" value="ADK_lid"/>
    <property type="match status" value="1"/>
</dbReference>
<dbReference type="NCBIfam" id="TIGR01351">
    <property type="entry name" value="adk"/>
    <property type="match status" value="1"/>
</dbReference>
<gene>
    <name evidence="5" type="ORF">LCGC14_3063150</name>
</gene>
<dbReference type="InterPro" id="IPR027417">
    <property type="entry name" value="P-loop_NTPase"/>
</dbReference>
<feature type="domain" description="Adenylate kinase active site lid" evidence="4">
    <location>
        <begin position="122"/>
        <end position="157"/>
    </location>
</feature>
<dbReference type="PRINTS" id="PR00094">
    <property type="entry name" value="ADENYLTKNASE"/>
</dbReference>
<keyword evidence="3" id="KW-0418">Kinase</keyword>
<evidence type="ECO:0000256" key="2">
    <source>
        <dbReference type="ARBA" id="ARBA00022741"/>
    </source>
</evidence>
<dbReference type="InterPro" id="IPR006259">
    <property type="entry name" value="Adenyl_kin_sub"/>
</dbReference>
<protein>
    <recommendedName>
        <fullName evidence="4">Adenylate kinase active site lid domain-containing protein</fullName>
    </recommendedName>
</protein>
<evidence type="ECO:0000256" key="1">
    <source>
        <dbReference type="ARBA" id="ARBA00022679"/>
    </source>
</evidence>
<name>A0A0F8X6J2_9ZZZZ</name>